<accession>A0ABM1MF59</accession>
<dbReference type="RefSeq" id="XP_017773209.1">
    <property type="nucleotide sequence ID" value="XM_017917720.1"/>
</dbReference>
<feature type="chain" id="PRO_5045625030" evidence="1">
    <location>
        <begin position="26"/>
        <end position="181"/>
    </location>
</feature>
<keyword evidence="1" id="KW-0732">Signal</keyword>
<evidence type="ECO:0000313" key="3">
    <source>
        <dbReference type="RefSeq" id="XP_017773209.1"/>
    </source>
</evidence>
<evidence type="ECO:0000313" key="2">
    <source>
        <dbReference type="Proteomes" id="UP000695000"/>
    </source>
</evidence>
<feature type="signal peptide" evidence="1">
    <location>
        <begin position="1"/>
        <end position="25"/>
    </location>
</feature>
<dbReference type="GeneID" id="108560257"/>
<evidence type="ECO:0000256" key="1">
    <source>
        <dbReference type="SAM" id="SignalP"/>
    </source>
</evidence>
<protein>
    <submittedName>
        <fullName evidence="3">Uncharacterized protein LOC108560257</fullName>
    </submittedName>
</protein>
<proteinExistence type="predicted"/>
<keyword evidence="2" id="KW-1185">Reference proteome</keyword>
<sequence>MKSLHFVIAIVYAVHLLALDVNVRGEDANVNSEGENKIEELDVTQSYCFQFSWMGPDYDNTTKFNKTCGELLEEGRDKHIPCRQPLVISYDSSKPDLDHMWDNYKMRVACKMSKGDVCARYSYSFNDEIVNATYMCTKVFAVNEGAVTSGCYKQKVGSYENEMCVCKSSPGDYLPCNAFRE</sequence>
<organism evidence="2 3">
    <name type="scientific">Nicrophorus vespilloides</name>
    <name type="common">Boreal carrion beetle</name>
    <dbReference type="NCBI Taxonomy" id="110193"/>
    <lineage>
        <taxon>Eukaryota</taxon>
        <taxon>Metazoa</taxon>
        <taxon>Ecdysozoa</taxon>
        <taxon>Arthropoda</taxon>
        <taxon>Hexapoda</taxon>
        <taxon>Insecta</taxon>
        <taxon>Pterygota</taxon>
        <taxon>Neoptera</taxon>
        <taxon>Endopterygota</taxon>
        <taxon>Coleoptera</taxon>
        <taxon>Polyphaga</taxon>
        <taxon>Staphyliniformia</taxon>
        <taxon>Silphidae</taxon>
        <taxon>Nicrophorinae</taxon>
        <taxon>Nicrophorus</taxon>
    </lineage>
</organism>
<gene>
    <name evidence="3" type="primary">LOC108560257</name>
</gene>
<name>A0ABM1MF59_NICVS</name>
<reference evidence="3" key="1">
    <citation type="submission" date="2025-08" db="UniProtKB">
        <authorList>
            <consortium name="RefSeq"/>
        </authorList>
    </citation>
    <scope>IDENTIFICATION</scope>
    <source>
        <tissue evidence="3">Whole Larva</tissue>
    </source>
</reference>
<dbReference type="Proteomes" id="UP000695000">
    <property type="component" value="Unplaced"/>
</dbReference>